<accession>A0A538SZQ1</accession>
<feature type="compositionally biased region" description="Low complexity" evidence="1">
    <location>
        <begin position="174"/>
        <end position="185"/>
    </location>
</feature>
<dbReference type="GO" id="GO:0005886">
    <property type="term" value="C:plasma membrane"/>
    <property type="evidence" value="ECO:0007669"/>
    <property type="project" value="TreeGrafter"/>
</dbReference>
<dbReference type="Pfam" id="PF25975">
    <property type="entry name" value="CzcB_C"/>
    <property type="match status" value="1"/>
</dbReference>
<sequence>MPIVETFSVALEALRANKLRSLLTMLGIVIGVSAVIAMLALGRGAQQSVKDRIAQLGTTMLTVVPGQQRGPGSIASATERARLTLDDAQALEDRGKVLAAVLGLDPDAVRAALESQKSAARARKAAAAGDSTAAGGTAAVGGTGGVASDSLSTHGGKHGGKHKHKHANDGSRGGAAAADGSAADGSSGGGSSGGGSSGGGSSGGSSSRSQVVFVKSATGIEPRRVKLGLSDFDFSQVTSGVEEGEQVVMLGLVQAQAARVKQQAKAREKAAGSMPGGLGSQGSGSSKKGGGV</sequence>
<dbReference type="InterPro" id="IPR058649">
    <property type="entry name" value="CzcB_C"/>
</dbReference>
<dbReference type="EMBL" id="VBOS01000146">
    <property type="protein sequence ID" value="TMQ56861.1"/>
    <property type="molecule type" value="Genomic_DNA"/>
</dbReference>
<reference evidence="5 6" key="1">
    <citation type="journal article" date="2019" name="Nat. Microbiol.">
        <title>Mediterranean grassland soil C-N compound turnover is dependent on rainfall and depth, and is mediated by genomically divergent microorganisms.</title>
        <authorList>
            <person name="Diamond S."/>
            <person name="Andeer P.F."/>
            <person name="Li Z."/>
            <person name="Crits-Christoph A."/>
            <person name="Burstein D."/>
            <person name="Anantharaman K."/>
            <person name="Lane K.R."/>
            <person name="Thomas B.C."/>
            <person name="Pan C."/>
            <person name="Northen T.R."/>
            <person name="Banfield J.F."/>
        </authorList>
    </citation>
    <scope>NUCLEOTIDE SEQUENCE [LARGE SCALE GENOMIC DNA]</scope>
    <source>
        <strain evidence="5">WS_2</strain>
    </source>
</reference>
<feature type="compositionally biased region" description="Basic residues" evidence="1">
    <location>
        <begin position="155"/>
        <end position="166"/>
    </location>
</feature>
<dbReference type="PANTHER" id="PTHR30572:SF4">
    <property type="entry name" value="ABC TRANSPORTER PERMEASE YTRF"/>
    <property type="match status" value="1"/>
</dbReference>
<evidence type="ECO:0000313" key="5">
    <source>
        <dbReference type="EMBL" id="TMQ56861.1"/>
    </source>
</evidence>
<dbReference type="GO" id="GO:0022857">
    <property type="term" value="F:transmembrane transporter activity"/>
    <property type="evidence" value="ECO:0007669"/>
    <property type="project" value="TreeGrafter"/>
</dbReference>
<name>A0A538SZQ1_UNCEI</name>
<dbReference type="Proteomes" id="UP000317716">
    <property type="component" value="Unassembled WGS sequence"/>
</dbReference>
<dbReference type="Gene3D" id="2.40.420.20">
    <property type="match status" value="1"/>
</dbReference>
<comment type="caution">
    <text evidence="5">The sequence shown here is derived from an EMBL/GenBank/DDBJ whole genome shotgun (WGS) entry which is preliminary data.</text>
</comment>
<feature type="transmembrane region" description="Helical" evidence="2">
    <location>
        <begin position="22"/>
        <end position="42"/>
    </location>
</feature>
<dbReference type="AlphaFoldDB" id="A0A538SZQ1"/>
<dbReference type="InterPro" id="IPR050250">
    <property type="entry name" value="Macrolide_Exporter_MacB"/>
</dbReference>
<keyword evidence="2" id="KW-0472">Membrane</keyword>
<keyword evidence="2" id="KW-1133">Transmembrane helix</keyword>
<evidence type="ECO:0000313" key="6">
    <source>
        <dbReference type="Proteomes" id="UP000317716"/>
    </source>
</evidence>
<dbReference type="InterPro" id="IPR025857">
    <property type="entry name" value="MacB_PCD"/>
</dbReference>
<feature type="domain" description="CzcB-like C-terminal circularly permuted SH3-like" evidence="4">
    <location>
        <begin position="209"/>
        <end position="248"/>
    </location>
</feature>
<feature type="region of interest" description="Disordered" evidence="1">
    <location>
        <begin position="145"/>
        <end position="207"/>
    </location>
</feature>
<dbReference type="PANTHER" id="PTHR30572">
    <property type="entry name" value="MEMBRANE COMPONENT OF TRANSPORTER-RELATED"/>
    <property type="match status" value="1"/>
</dbReference>
<organism evidence="5 6">
    <name type="scientific">Eiseniibacteriota bacterium</name>
    <dbReference type="NCBI Taxonomy" id="2212470"/>
    <lineage>
        <taxon>Bacteria</taxon>
        <taxon>Candidatus Eiseniibacteriota</taxon>
    </lineage>
</organism>
<evidence type="ECO:0000259" key="4">
    <source>
        <dbReference type="Pfam" id="PF25975"/>
    </source>
</evidence>
<feature type="compositionally biased region" description="Gly residues" evidence="1">
    <location>
        <begin position="274"/>
        <end position="292"/>
    </location>
</feature>
<evidence type="ECO:0000256" key="2">
    <source>
        <dbReference type="SAM" id="Phobius"/>
    </source>
</evidence>
<protein>
    <submittedName>
        <fullName evidence="5">Uncharacterized protein</fullName>
    </submittedName>
</protein>
<feature type="domain" description="MacB-like periplasmic core" evidence="3">
    <location>
        <begin position="21"/>
        <end position="103"/>
    </location>
</feature>
<proteinExistence type="predicted"/>
<keyword evidence="2" id="KW-0812">Transmembrane</keyword>
<gene>
    <name evidence="5" type="ORF">E6K72_04260</name>
</gene>
<dbReference type="Pfam" id="PF12704">
    <property type="entry name" value="MacB_PCD"/>
    <property type="match status" value="1"/>
</dbReference>
<evidence type="ECO:0000259" key="3">
    <source>
        <dbReference type="Pfam" id="PF12704"/>
    </source>
</evidence>
<evidence type="ECO:0000256" key="1">
    <source>
        <dbReference type="SAM" id="MobiDB-lite"/>
    </source>
</evidence>
<feature type="compositionally biased region" description="Gly residues" evidence="1">
    <location>
        <begin position="186"/>
        <end position="203"/>
    </location>
</feature>
<feature type="region of interest" description="Disordered" evidence="1">
    <location>
        <begin position="266"/>
        <end position="292"/>
    </location>
</feature>